<dbReference type="CDD" id="cd06558">
    <property type="entry name" value="crotonase-like"/>
    <property type="match status" value="1"/>
</dbReference>
<comment type="catalytic activity">
    <reaction evidence="1">
        <text>3-hydroxy-2-methylpropanoyl-CoA + H2O = 3-hydroxy-2-methylpropanoate + CoA + H(+)</text>
        <dbReference type="Rhea" id="RHEA:20888"/>
        <dbReference type="ChEBI" id="CHEBI:11805"/>
        <dbReference type="ChEBI" id="CHEBI:15377"/>
        <dbReference type="ChEBI" id="CHEBI:15378"/>
        <dbReference type="ChEBI" id="CHEBI:57287"/>
        <dbReference type="ChEBI" id="CHEBI:57340"/>
        <dbReference type="EC" id="3.1.2.4"/>
    </reaction>
</comment>
<feature type="domain" description="Enoyl-CoA hydratase/isomerase" evidence="4">
    <location>
        <begin position="47"/>
        <end position="399"/>
    </location>
</feature>
<dbReference type="PANTHER" id="PTHR43176">
    <property type="entry name" value="3-HYDROXYISOBUTYRYL-COA HYDROLASE-RELATED"/>
    <property type="match status" value="1"/>
</dbReference>
<dbReference type="OrthoDB" id="1737613at2759"/>
<dbReference type="GO" id="GO:0005739">
    <property type="term" value="C:mitochondrion"/>
    <property type="evidence" value="ECO:0007669"/>
    <property type="project" value="TreeGrafter"/>
</dbReference>
<gene>
    <name evidence="5" type="ORF">BRETT_004757</name>
</gene>
<dbReference type="GeneID" id="64576680"/>
<name>A0A871R8L3_DEKBR</name>
<dbReference type="Gene3D" id="3.90.226.10">
    <property type="entry name" value="2-enoyl-CoA Hydratase, Chain A, domain 1"/>
    <property type="match status" value="1"/>
</dbReference>
<evidence type="ECO:0000313" key="5">
    <source>
        <dbReference type="EMBL" id="QOU20108.1"/>
    </source>
</evidence>
<dbReference type="EC" id="3.1.2.4" evidence="2"/>
<reference evidence="5" key="1">
    <citation type="submission" date="2020-10" db="EMBL/GenBank/DDBJ databases">
        <authorList>
            <person name="Palmer J.M."/>
        </authorList>
    </citation>
    <scope>NUCLEOTIDE SEQUENCE</scope>
    <source>
        <strain evidence="5">UCD 2041</strain>
    </source>
</reference>
<reference evidence="5" key="2">
    <citation type="journal article" name="BMC Genomics">
        <title>New genome assemblies reveal patterns of domestication and adaptation across Brettanomyces (Dekkera) species.</title>
        <authorList>
            <person name="Roach M.J."/>
            <person name="Borneman A.R."/>
        </authorList>
    </citation>
    <scope>NUCLEOTIDE SEQUENCE</scope>
    <source>
        <strain evidence="5">UCD 2041</strain>
    </source>
</reference>
<keyword evidence="3" id="KW-0378">Hydrolase</keyword>
<evidence type="ECO:0000313" key="6">
    <source>
        <dbReference type="Proteomes" id="UP000663131"/>
    </source>
</evidence>
<dbReference type="Proteomes" id="UP000663131">
    <property type="component" value="Chromosome 7"/>
</dbReference>
<evidence type="ECO:0000256" key="3">
    <source>
        <dbReference type="ARBA" id="ARBA00022801"/>
    </source>
</evidence>
<protein>
    <recommendedName>
        <fullName evidence="2">3-hydroxyisobutyryl-CoA hydrolase</fullName>
        <ecNumber evidence="2">3.1.2.4</ecNumber>
    </recommendedName>
</protein>
<dbReference type="GO" id="GO:0006574">
    <property type="term" value="P:L-valine catabolic process"/>
    <property type="evidence" value="ECO:0007669"/>
    <property type="project" value="TreeGrafter"/>
</dbReference>
<evidence type="ECO:0000256" key="1">
    <source>
        <dbReference type="ARBA" id="ARBA00001709"/>
    </source>
</evidence>
<dbReference type="PANTHER" id="PTHR43176:SF3">
    <property type="entry name" value="3-HYDROXYISOBUTYRYL-COA HYDROLASE, MITOCHONDRIAL"/>
    <property type="match status" value="1"/>
</dbReference>
<dbReference type="KEGG" id="bbrx:BRETT_004757"/>
<dbReference type="InterPro" id="IPR029045">
    <property type="entry name" value="ClpP/crotonase-like_dom_sf"/>
</dbReference>
<dbReference type="RefSeq" id="XP_041136601.1">
    <property type="nucleotide sequence ID" value="XM_041283249.1"/>
</dbReference>
<dbReference type="GO" id="GO:0003860">
    <property type="term" value="F:3-hydroxyisobutyryl-CoA hydrolase activity"/>
    <property type="evidence" value="ECO:0007669"/>
    <property type="project" value="UniProtKB-EC"/>
</dbReference>
<organism evidence="5 6">
    <name type="scientific">Dekkera bruxellensis</name>
    <name type="common">Brettanomyces custersii</name>
    <dbReference type="NCBI Taxonomy" id="5007"/>
    <lineage>
        <taxon>Eukaryota</taxon>
        <taxon>Fungi</taxon>
        <taxon>Dikarya</taxon>
        <taxon>Ascomycota</taxon>
        <taxon>Saccharomycotina</taxon>
        <taxon>Pichiomycetes</taxon>
        <taxon>Pichiales</taxon>
        <taxon>Pichiaceae</taxon>
        <taxon>Brettanomyces</taxon>
    </lineage>
</organism>
<evidence type="ECO:0000259" key="4">
    <source>
        <dbReference type="Pfam" id="PF16113"/>
    </source>
</evidence>
<dbReference type="SUPFAM" id="SSF52096">
    <property type="entry name" value="ClpP/crotonase"/>
    <property type="match status" value="1"/>
</dbReference>
<evidence type="ECO:0000256" key="2">
    <source>
        <dbReference type="ARBA" id="ARBA00011915"/>
    </source>
</evidence>
<dbReference type="Pfam" id="PF16113">
    <property type="entry name" value="ECH_2"/>
    <property type="match status" value="1"/>
</dbReference>
<dbReference type="AlphaFoldDB" id="A0A871R8L3"/>
<dbReference type="InterPro" id="IPR032259">
    <property type="entry name" value="HIBYL-CoA-H"/>
</dbReference>
<dbReference type="InterPro" id="IPR045004">
    <property type="entry name" value="ECH_dom"/>
</dbReference>
<sequence length="516" mass="57684">MLATKTLVGRTPVMASGRLQHFSRMMASASKVEEEDDVRFKVSGAARIISLNRARKLNALNASMCEKIIPRLVEFNRSKVADLIILKSLSPRAFCSGGDVIQCAKDNMANESQKAVNLFHKEYSLDYLLAVYGKPIVSLVNGIAMGGGVGLAVHGPFRVVCETTRIAMPETRIGFFDDVGTSFWLPKLDGNLGYYLSLTGDDLRGIDTLLCGFGTHYVPYDRFDGLVERLSSLQVKKLATGENDTVFYNKHQYYSLVNEAIEEFTSEIPTHHQFKYTPEQLNTIEKCFNPDTHESVAKIIEDLIADGSEFAISTAKKLEAKSPISLAVNWSLMLKNRKRTIYESLNNELKVAAKMMIDYKPNDFTTSVNARLIKKIPDSTNIKYKYPDLKSVPASVVDNLTSNEIFNPDLSSGEELEDKIAQLQNLNISQFTSCPVLIRNYQNYPYNMGLPTEKQVESYVKTSAGISGLGPSFSETLEHFQDEFKDRAGVTYKVKSILNRKTKHGSATDKALHWIE</sequence>
<proteinExistence type="predicted"/>
<accession>A0A871R8L3</accession>
<dbReference type="EMBL" id="CP063135">
    <property type="protein sequence ID" value="QOU20108.1"/>
    <property type="molecule type" value="Genomic_DNA"/>
</dbReference>